<reference evidence="2 3" key="1">
    <citation type="submission" date="2022-02" db="EMBL/GenBank/DDBJ databases">
        <authorList>
            <person name="Tian F."/>
            <person name="Li J."/>
            <person name="Li F."/>
            <person name="Tong Y."/>
        </authorList>
    </citation>
    <scope>NUCLEOTIDE SEQUENCE [LARGE SCALE GENOMIC DNA]</scope>
</reference>
<dbReference type="Pfam" id="PF16724">
    <property type="entry name" value="T4-gp15_tss"/>
    <property type="match status" value="1"/>
</dbReference>
<name>A0AAE9GAW2_9CAUD</name>
<evidence type="ECO:0008006" key="4">
    <source>
        <dbReference type="Google" id="ProtNLM"/>
    </source>
</evidence>
<dbReference type="EMBL" id="OM638103">
    <property type="protein sequence ID" value="UNY47130.1"/>
    <property type="molecule type" value="Genomic_DNA"/>
</dbReference>
<feature type="region of interest" description="Disordered" evidence="1">
    <location>
        <begin position="239"/>
        <end position="281"/>
    </location>
</feature>
<organism evidence="2 3">
    <name type="scientific">Cronobacter phage LPCS28</name>
    <dbReference type="NCBI Taxonomy" id="2924885"/>
    <lineage>
        <taxon>Viruses</taxon>
        <taxon>Duplodnaviria</taxon>
        <taxon>Heunggongvirae</taxon>
        <taxon>Uroviricota</taxon>
        <taxon>Caudoviricetes</taxon>
        <taxon>Pantevenvirales</taxon>
        <taxon>Straboviridae</taxon>
        <taxon>Nanhuvirus</taxon>
        <taxon>Nanhuvirus LPCS28</taxon>
    </lineage>
</organism>
<evidence type="ECO:0000313" key="2">
    <source>
        <dbReference type="EMBL" id="UNY47130.1"/>
    </source>
</evidence>
<protein>
    <recommendedName>
        <fullName evidence="4">Tail sheath stabilizer and completion protein</fullName>
    </recommendedName>
</protein>
<proteinExistence type="predicted"/>
<accession>A0AAE9GAW2</accession>
<evidence type="ECO:0000313" key="3">
    <source>
        <dbReference type="Proteomes" id="UP000832072"/>
    </source>
</evidence>
<feature type="compositionally biased region" description="Basic and acidic residues" evidence="1">
    <location>
        <begin position="266"/>
        <end position="281"/>
    </location>
</feature>
<gene>
    <name evidence="2" type="ORF">EHEKIMEA_00248</name>
</gene>
<evidence type="ECO:0000256" key="1">
    <source>
        <dbReference type="SAM" id="MobiDB-lite"/>
    </source>
</evidence>
<dbReference type="Gene3D" id="3.30.2000.40">
    <property type="entry name" value="Myoviridae tail sheath stabiliser"/>
    <property type="match status" value="1"/>
</dbReference>
<dbReference type="Proteomes" id="UP000832072">
    <property type="component" value="Segment"/>
</dbReference>
<feature type="compositionally biased region" description="Polar residues" evidence="1">
    <location>
        <begin position="253"/>
        <end position="262"/>
    </location>
</feature>
<sequence>MFGHFYNSSIRNYIVLLGELLGHVQVKRVREGKDKYIKVPISYVSKEHFVQKMTNAFNTAGDNPEKLAKINTILPRMSLQLVDVMYDETFKTGIQNRKTVAPNVKLHTQFNPVPYKFTFQVGIYTRYEDDMFQIIEQILPYFQPTFNCKIKELHENNVTIDRIVPVTVTSVILDEQLESDRLSQRRLEWTLTVEVQGWLYPAATKLEGEIRTIYINLFNNEKTLGENEAFESIDFQVDPEDVSPDDWDGSYITGVSENTNIPSGDEPPKPRGDLTNGKIER</sequence>
<keyword evidence="3" id="KW-1185">Reference proteome</keyword>
<feature type="compositionally biased region" description="Acidic residues" evidence="1">
    <location>
        <begin position="239"/>
        <end position="248"/>
    </location>
</feature>
<dbReference type="InterPro" id="IPR038553">
    <property type="entry name" value="T4-gp15_tss_sf"/>
</dbReference>
<dbReference type="InterPro" id="IPR031997">
    <property type="entry name" value="T4-gp15_tss"/>
</dbReference>